<feature type="domain" description="PKD" evidence="5">
    <location>
        <begin position="372"/>
        <end position="407"/>
    </location>
</feature>
<evidence type="ECO:0000256" key="4">
    <source>
        <dbReference type="SAM" id="SignalP"/>
    </source>
</evidence>
<evidence type="ECO:0000256" key="3">
    <source>
        <dbReference type="SAM" id="MobiDB-lite"/>
    </source>
</evidence>
<dbReference type="InterPro" id="IPR002126">
    <property type="entry name" value="Cadherin-like_dom"/>
</dbReference>
<dbReference type="InterPro" id="IPR005046">
    <property type="entry name" value="DUF285"/>
</dbReference>
<proteinExistence type="predicted"/>
<feature type="compositionally biased region" description="Pro residues" evidence="3">
    <location>
        <begin position="27"/>
        <end position="38"/>
    </location>
</feature>
<accession>A0ABV8PHE2</accession>
<dbReference type="InterPro" id="IPR013783">
    <property type="entry name" value="Ig-like_fold"/>
</dbReference>
<feature type="domain" description="Cadherin" evidence="6">
    <location>
        <begin position="145"/>
        <end position="246"/>
    </location>
</feature>
<dbReference type="SUPFAM" id="SSF49299">
    <property type="entry name" value="PKD domain"/>
    <property type="match status" value="1"/>
</dbReference>
<comment type="caution">
    <text evidence="7">The sequence shown here is derived from an EMBL/GenBank/DDBJ whole genome shotgun (WGS) entry which is preliminary data.</text>
</comment>
<dbReference type="PROSITE" id="PS50093">
    <property type="entry name" value="PKD"/>
    <property type="match status" value="1"/>
</dbReference>
<dbReference type="SUPFAM" id="SSF49313">
    <property type="entry name" value="Cadherin-like"/>
    <property type="match status" value="3"/>
</dbReference>
<feature type="domain" description="Cadherin" evidence="6">
    <location>
        <begin position="245"/>
        <end position="348"/>
    </location>
</feature>
<dbReference type="Gene3D" id="2.60.40.60">
    <property type="entry name" value="Cadherins"/>
    <property type="match status" value="3"/>
</dbReference>
<evidence type="ECO:0000256" key="1">
    <source>
        <dbReference type="ARBA" id="ARBA00022692"/>
    </source>
</evidence>
<evidence type="ECO:0000259" key="5">
    <source>
        <dbReference type="PROSITE" id="PS50093"/>
    </source>
</evidence>
<dbReference type="InterPro" id="IPR035986">
    <property type="entry name" value="PKD_dom_sf"/>
</dbReference>
<dbReference type="PANTHER" id="PTHR24026">
    <property type="entry name" value="FAT ATYPICAL CADHERIN-RELATED"/>
    <property type="match status" value="1"/>
</dbReference>
<gene>
    <name evidence="7" type="ORF">ACFOWS_04805</name>
</gene>
<dbReference type="PROSITE" id="PS50268">
    <property type="entry name" value="CADHERIN_2"/>
    <property type="match status" value="3"/>
</dbReference>
<keyword evidence="8" id="KW-1185">Reference proteome</keyword>
<feature type="signal peptide" evidence="4">
    <location>
        <begin position="1"/>
        <end position="24"/>
    </location>
</feature>
<dbReference type="EMBL" id="JBHSCL010000004">
    <property type="protein sequence ID" value="MFC4219438.1"/>
    <property type="molecule type" value="Genomic_DNA"/>
</dbReference>
<evidence type="ECO:0000256" key="2">
    <source>
        <dbReference type="ARBA" id="ARBA00022989"/>
    </source>
</evidence>
<keyword evidence="2" id="KW-0472">Membrane</keyword>
<evidence type="ECO:0000313" key="7">
    <source>
        <dbReference type="EMBL" id="MFC4219438.1"/>
    </source>
</evidence>
<dbReference type="Pfam" id="PF03382">
    <property type="entry name" value="DUF285"/>
    <property type="match status" value="1"/>
</dbReference>
<dbReference type="Pfam" id="PF00028">
    <property type="entry name" value="Cadherin"/>
    <property type="match status" value="2"/>
</dbReference>
<dbReference type="PRINTS" id="PR00205">
    <property type="entry name" value="CADHERIN"/>
</dbReference>
<dbReference type="InterPro" id="IPR015919">
    <property type="entry name" value="Cadherin-like_sf"/>
</dbReference>
<evidence type="ECO:0000313" key="8">
    <source>
        <dbReference type="Proteomes" id="UP001595841"/>
    </source>
</evidence>
<evidence type="ECO:0000259" key="6">
    <source>
        <dbReference type="PROSITE" id="PS50268"/>
    </source>
</evidence>
<dbReference type="NCBIfam" id="TIGR02167">
    <property type="entry name" value="Liste_lipo_26"/>
    <property type="match status" value="3"/>
</dbReference>
<dbReference type="PROSITE" id="PS51257">
    <property type="entry name" value="PROKAR_LIPOPROTEIN"/>
    <property type="match status" value="1"/>
</dbReference>
<dbReference type="RefSeq" id="WP_379762827.1">
    <property type="nucleotide sequence ID" value="NZ_JBHSCL010000004.1"/>
</dbReference>
<name>A0ABV8PHE2_9FLAO</name>
<keyword evidence="1" id="KW-0812">Transmembrane</keyword>
<sequence>MIQKKLLYATLFALALVISCSKDDGPSTPPTPPAPPTPENTAPQITNTSKTFTVPENISDTHIIGTVTATDADEDTLTFKIDTNSDNLFEISGAGTISLAAGKTLNFATKDSHVLGISVNDGTANATADFTIKVTEVVANNEIPVIEAQSFEVAENILDVDVIGTVTATDPENDDITFSIAEDTAGLFEITIGGELSLLEGQNLDFEVATEHTLTIEVSDGNTAAQATITINVTEVVVAVNEAPSIENQIFEVSEDIADDVLIGTITANDSEDDALTFSIVEDTSELFEITTDGELSLAAGKSLDYETATEHTITVEVTDENNEPVSAEITITVTDEYESLFDDPESFITIWQTTSPSEAITIGVNAGIMFPYNYTIDWGDGTVENIAHSNNPSHVYEGPGAHQVAIKGQFPSIRMSQVSQTDRNKLTRIAQWGNNPWKTMFEAFYYCQNLNSIATDIPNLSALNSTKSMFEGAENFNAEINDWDVSNITNMSRMFYLATSFNQDLTGWNSNTHNVTDMSYMFATDINSQTEFNGDISGWDVSSVTNMQYMFAYNTSFNQNLSGWNVSNVDTMYAMFNNATTFNNASIGTWQLNSEGVNMGFMLSNSGLNSINYSLILRGWAVNNPPSDLSLSAAGLTYCNDQQTIGSRAFLTSTKNWTINDAGPTQCQGF</sequence>
<reference evidence="8" key="1">
    <citation type="journal article" date="2019" name="Int. J. Syst. Evol. Microbiol.">
        <title>The Global Catalogue of Microorganisms (GCM) 10K type strain sequencing project: providing services to taxonomists for standard genome sequencing and annotation.</title>
        <authorList>
            <consortium name="The Broad Institute Genomics Platform"/>
            <consortium name="The Broad Institute Genome Sequencing Center for Infectious Disease"/>
            <person name="Wu L."/>
            <person name="Ma J."/>
        </authorList>
    </citation>
    <scope>NUCLEOTIDE SEQUENCE [LARGE SCALE GENOMIC DNA]</scope>
    <source>
        <strain evidence="8">CGMCC 1.15774</strain>
    </source>
</reference>
<dbReference type="InterPro" id="IPR011889">
    <property type="entry name" value="Liste_lipo_26"/>
</dbReference>
<dbReference type="CDD" id="cd11304">
    <property type="entry name" value="Cadherin_repeat"/>
    <property type="match status" value="3"/>
</dbReference>
<dbReference type="InterPro" id="IPR000601">
    <property type="entry name" value="PKD_dom"/>
</dbReference>
<keyword evidence="4" id="KW-0732">Signal</keyword>
<dbReference type="Proteomes" id="UP001595841">
    <property type="component" value="Unassembled WGS sequence"/>
</dbReference>
<organism evidence="7 8">
    <name type="scientific">Flagellimonas marina</name>
    <dbReference type="NCBI Taxonomy" id="1775168"/>
    <lineage>
        <taxon>Bacteria</taxon>
        <taxon>Pseudomonadati</taxon>
        <taxon>Bacteroidota</taxon>
        <taxon>Flavobacteriia</taxon>
        <taxon>Flavobacteriales</taxon>
        <taxon>Flavobacteriaceae</taxon>
        <taxon>Flagellimonas</taxon>
    </lineage>
</organism>
<dbReference type="Gene3D" id="2.60.40.10">
    <property type="entry name" value="Immunoglobulins"/>
    <property type="match status" value="1"/>
</dbReference>
<protein>
    <submittedName>
        <fullName evidence="7">BspA family leucine-rich repeat surface protein</fullName>
    </submittedName>
</protein>
<feature type="region of interest" description="Disordered" evidence="3">
    <location>
        <begin position="23"/>
        <end position="46"/>
    </location>
</feature>
<dbReference type="PANTHER" id="PTHR24026:SF126">
    <property type="entry name" value="PROTOCADHERIN FAT 4"/>
    <property type="match status" value="1"/>
</dbReference>
<keyword evidence="2" id="KW-1133">Transmembrane helix</keyword>
<feature type="chain" id="PRO_5046320468" evidence="4">
    <location>
        <begin position="25"/>
        <end position="671"/>
    </location>
</feature>
<feature type="domain" description="Cadherin" evidence="6">
    <location>
        <begin position="46"/>
        <end position="146"/>
    </location>
</feature>
<dbReference type="SMART" id="SM00112">
    <property type="entry name" value="CA"/>
    <property type="match status" value="3"/>
</dbReference>